<dbReference type="GeneID" id="54302799"/>
<evidence type="ECO:0000313" key="2">
    <source>
        <dbReference type="EMBL" id="KAF2138044.1"/>
    </source>
</evidence>
<evidence type="ECO:0000313" key="3">
    <source>
        <dbReference type="Proteomes" id="UP000799438"/>
    </source>
</evidence>
<protein>
    <recommendedName>
        <fullName evidence="4">BTB domain-containing protein</fullName>
    </recommendedName>
</protein>
<feature type="region of interest" description="Disordered" evidence="1">
    <location>
        <begin position="254"/>
        <end position="273"/>
    </location>
</feature>
<dbReference type="Gene3D" id="3.30.710.10">
    <property type="entry name" value="Potassium Channel Kv1.1, Chain A"/>
    <property type="match status" value="1"/>
</dbReference>
<gene>
    <name evidence="2" type="ORF">K452DRAFT_339235</name>
</gene>
<dbReference type="RefSeq" id="XP_033393757.1">
    <property type="nucleotide sequence ID" value="XM_033545296.1"/>
</dbReference>
<reference evidence="2" key="1">
    <citation type="journal article" date="2020" name="Stud. Mycol.">
        <title>101 Dothideomycetes genomes: a test case for predicting lifestyles and emergence of pathogens.</title>
        <authorList>
            <person name="Haridas S."/>
            <person name="Albert R."/>
            <person name="Binder M."/>
            <person name="Bloem J."/>
            <person name="Labutti K."/>
            <person name="Salamov A."/>
            <person name="Andreopoulos B."/>
            <person name="Baker S."/>
            <person name="Barry K."/>
            <person name="Bills G."/>
            <person name="Bluhm B."/>
            <person name="Cannon C."/>
            <person name="Castanera R."/>
            <person name="Culley D."/>
            <person name="Daum C."/>
            <person name="Ezra D."/>
            <person name="Gonzalez J."/>
            <person name="Henrissat B."/>
            <person name="Kuo A."/>
            <person name="Liang C."/>
            <person name="Lipzen A."/>
            <person name="Lutzoni F."/>
            <person name="Magnuson J."/>
            <person name="Mondo S."/>
            <person name="Nolan M."/>
            <person name="Ohm R."/>
            <person name="Pangilinan J."/>
            <person name="Park H.-J."/>
            <person name="Ramirez L."/>
            <person name="Alfaro M."/>
            <person name="Sun H."/>
            <person name="Tritt A."/>
            <person name="Yoshinaga Y."/>
            <person name="Zwiers L.-H."/>
            <person name="Turgeon B."/>
            <person name="Goodwin S."/>
            <person name="Spatafora J."/>
            <person name="Crous P."/>
            <person name="Grigoriev I."/>
        </authorList>
    </citation>
    <scope>NUCLEOTIDE SEQUENCE</scope>
    <source>
        <strain evidence="2">CBS 121167</strain>
    </source>
</reference>
<name>A0A6A6B497_9PEZI</name>
<organism evidence="2 3">
    <name type="scientific">Aplosporella prunicola CBS 121167</name>
    <dbReference type="NCBI Taxonomy" id="1176127"/>
    <lineage>
        <taxon>Eukaryota</taxon>
        <taxon>Fungi</taxon>
        <taxon>Dikarya</taxon>
        <taxon>Ascomycota</taxon>
        <taxon>Pezizomycotina</taxon>
        <taxon>Dothideomycetes</taxon>
        <taxon>Dothideomycetes incertae sedis</taxon>
        <taxon>Botryosphaeriales</taxon>
        <taxon>Aplosporellaceae</taxon>
        <taxon>Aplosporella</taxon>
    </lineage>
</organism>
<sequence length="273" mass="31519">MAQTNGNVNGVHKSSGSDMVTIKVVGEQRGTQEFSVKKDLIRGTCQYFYEVYFDAKYTQKPLEIGGFSPYVFGWFIHWVNTRQIDVYNSVYDFLDLYHLANEFDVNQLRVDIMAEYHQRITQRYCVDEDATEVFKVLPETSSFCAYMKALLVPENYWNKDDAPRNGRLHKNAEKLIDAAPKTVIASIVASHLDKRNNEIRLSYLENKSKWPMSDVEKGIIERDLLLEKSKKAAEADDDEVLELLGSASLKKLKKMMHWHTRSEDSRDRTDAGK</sequence>
<evidence type="ECO:0008006" key="4">
    <source>
        <dbReference type="Google" id="ProtNLM"/>
    </source>
</evidence>
<dbReference type="EMBL" id="ML995498">
    <property type="protein sequence ID" value="KAF2138044.1"/>
    <property type="molecule type" value="Genomic_DNA"/>
</dbReference>
<feature type="compositionally biased region" description="Basic and acidic residues" evidence="1">
    <location>
        <begin position="260"/>
        <end position="273"/>
    </location>
</feature>
<dbReference type="AlphaFoldDB" id="A0A6A6B497"/>
<proteinExistence type="predicted"/>
<evidence type="ECO:0000256" key="1">
    <source>
        <dbReference type="SAM" id="MobiDB-lite"/>
    </source>
</evidence>
<dbReference type="Proteomes" id="UP000799438">
    <property type="component" value="Unassembled WGS sequence"/>
</dbReference>
<keyword evidence="3" id="KW-1185">Reference proteome</keyword>
<accession>A0A6A6B497</accession>
<dbReference type="SUPFAM" id="SSF54695">
    <property type="entry name" value="POZ domain"/>
    <property type="match status" value="1"/>
</dbReference>
<dbReference type="InterPro" id="IPR011333">
    <property type="entry name" value="SKP1/BTB/POZ_sf"/>
</dbReference>